<dbReference type="GO" id="GO:0003677">
    <property type="term" value="F:DNA binding"/>
    <property type="evidence" value="ECO:0007669"/>
    <property type="project" value="InterPro"/>
</dbReference>
<dbReference type="InterPro" id="IPR011528">
    <property type="entry name" value="NERD"/>
</dbReference>
<dbReference type="Gene3D" id="3.30.65.10">
    <property type="entry name" value="Bacterial Topoisomerase I, domain 1"/>
    <property type="match status" value="1"/>
</dbReference>
<protein>
    <recommendedName>
        <fullName evidence="1">NERD domain-containing protein</fullName>
    </recommendedName>
</protein>
<evidence type="ECO:0000313" key="2">
    <source>
        <dbReference type="EMBL" id="KGF44024.1"/>
    </source>
</evidence>
<proteinExistence type="predicted"/>
<accession>A0A096CFJ2</accession>
<sequence length="243" mass="27986">MAFVSLLLGALIVSVMLWIKFSKGKIGEEKVAVLLKLLPKEYVVLNNLIISNGKSTAQIDHVVVSPYGMFVIETKNYKGWIYGKDYYKQWTQNIFGRKYEFYNPVKQNETHIRALRKLLYQFGDIPYISIIAFSNKATLFVQSELAHVTHILSVNSIIKGYNIECISTDQVEQIVQLINDRKFVGDIAEDLHLDYVYSDKHRYEDAIEQGKCPWCGGSLIKRNGKYGTFYGCSNYPRCKFTHK</sequence>
<dbReference type="Pfam" id="PF01396">
    <property type="entry name" value="Zn_ribbon_Top1"/>
    <property type="match status" value="1"/>
</dbReference>
<dbReference type="SUPFAM" id="SSF57783">
    <property type="entry name" value="Zinc beta-ribbon"/>
    <property type="match status" value="1"/>
</dbReference>
<feature type="domain" description="NERD" evidence="1">
    <location>
        <begin position="23"/>
        <end position="138"/>
    </location>
</feature>
<dbReference type="PROSITE" id="PS50965">
    <property type="entry name" value="NERD"/>
    <property type="match status" value="1"/>
</dbReference>
<dbReference type="GO" id="GO:0006265">
    <property type="term" value="P:DNA topological change"/>
    <property type="evidence" value="ECO:0007669"/>
    <property type="project" value="InterPro"/>
</dbReference>
<gene>
    <name evidence="2" type="ORF">HMPREF0647_08300</name>
</gene>
<organism evidence="2 3">
    <name type="scientific">Prevotella bivia DNF00320</name>
    <dbReference type="NCBI Taxonomy" id="1401068"/>
    <lineage>
        <taxon>Bacteria</taxon>
        <taxon>Pseudomonadati</taxon>
        <taxon>Bacteroidota</taxon>
        <taxon>Bacteroidia</taxon>
        <taxon>Bacteroidales</taxon>
        <taxon>Prevotellaceae</taxon>
        <taxon>Prevotella</taxon>
    </lineage>
</organism>
<dbReference type="RefSeq" id="WP_036867682.1">
    <property type="nucleotide sequence ID" value="NZ_JRNQ01000053.1"/>
</dbReference>
<comment type="caution">
    <text evidence="2">The sequence shown here is derived from an EMBL/GenBank/DDBJ whole genome shotgun (WGS) entry which is preliminary data.</text>
</comment>
<dbReference type="GO" id="GO:0005694">
    <property type="term" value="C:chromosome"/>
    <property type="evidence" value="ECO:0007669"/>
    <property type="project" value="InterPro"/>
</dbReference>
<dbReference type="OrthoDB" id="9813328at2"/>
<evidence type="ECO:0000313" key="3">
    <source>
        <dbReference type="Proteomes" id="UP000029525"/>
    </source>
</evidence>
<reference evidence="2 3" key="1">
    <citation type="submission" date="2014-07" db="EMBL/GenBank/DDBJ databases">
        <authorList>
            <person name="McCorrison J."/>
            <person name="Sanka R."/>
            <person name="Torralba M."/>
            <person name="Gillis M."/>
            <person name="Haft D.H."/>
            <person name="Methe B."/>
            <person name="Sutton G."/>
            <person name="Nelson K.E."/>
        </authorList>
    </citation>
    <scope>NUCLEOTIDE SEQUENCE [LARGE SCALE GENOMIC DNA]</scope>
    <source>
        <strain evidence="2 3">DNF00320</strain>
    </source>
</reference>
<name>A0A096CFJ2_9BACT</name>
<dbReference type="Proteomes" id="UP000029525">
    <property type="component" value="Unassembled WGS sequence"/>
</dbReference>
<dbReference type="Pfam" id="PF08378">
    <property type="entry name" value="NERD"/>
    <property type="match status" value="1"/>
</dbReference>
<dbReference type="InterPro" id="IPR013498">
    <property type="entry name" value="Topo_IA_Znf"/>
</dbReference>
<dbReference type="AlphaFoldDB" id="A0A096CFJ2"/>
<dbReference type="EMBL" id="JRNQ01000053">
    <property type="protein sequence ID" value="KGF44024.1"/>
    <property type="molecule type" value="Genomic_DNA"/>
</dbReference>
<evidence type="ECO:0000259" key="1">
    <source>
        <dbReference type="PROSITE" id="PS50965"/>
    </source>
</evidence>
<dbReference type="GO" id="GO:0003916">
    <property type="term" value="F:DNA topoisomerase activity"/>
    <property type="evidence" value="ECO:0007669"/>
    <property type="project" value="InterPro"/>
</dbReference>